<comment type="caution">
    <text evidence="1">The sequence shown here is derived from an EMBL/GenBank/DDBJ whole genome shotgun (WGS) entry which is preliminary data.</text>
</comment>
<evidence type="ECO:0000313" key="1">
    <source>
        <dbReference type="EMBL" id="KAI9913306.1"/>
    </source>
</evidence>
<evidence type="ECO:0000313" key="2">
    <source>
        <dbReference type="Proteomes" id="UP001163321"/>
    </source>
</evidence>
<proteinExistence type="predicted"/>
<keyword evidence="2" id="KW-1185">Reference proteome</keyword>
<organism evidence="1 2">
    <name type="scientific">Peronosclerospora sorghi</name>
    <dbReference type="NCBI Taxonomy" id="230839"/>
    <lineage>
        <taxon>Eukaryota</taxon>
        <taxon>Sar</taxon>
        <taxon>Stramenopiles</taxon>
        <taxon>Oomycota</taxon>
        <taxon>Peronosporomycetes</taxon>
        <taxon>Peronosporales</taxon>
        <taxon>Peronosporaceae</taxon>
        <taxon>Peronosclerospora</taxon>
    </lineage>
</organism>
<protein>
    <submittedName>
        <fullName evidence="1">Uncharacterized protein</fullName>
    </submittedName>
</protein>
<dbReference type="EMBL" id="CM047583">
    <property type="protein sequence ID" value="KAI9913306.1"/>
    <property type="molecule type" value="Genomic_DNA"/>
</dbReference>
<accession>A0ACC0W5K4</accession>
<sequence>MKILVSAIAVMMALISVVKAVEREEMLKVVASVHGNKLVSDTDFDDLLEDKEERECYGHLTRDVNPVCGSNGHVYPNISFFNFRKCMMKVLVHENIQVVDMAFCKEAEMEDMQDLIKSK</sequence>
<gene>
    <name evidence="1" type="ORF">PsorP6_006214</name>
</gene>
<name>A0ACC0W5K4_9STRA</name>
<reference evidence="1 2" key="1">
    <citation type="journal article" date="2022" name="bioRxiv">
        <title>The genome of the oomycete Peronosclerospora sorghi, a cosmopolitan pathogen of maize and sorghum, is inflated with dispersed pseudogenes.</title>
        <authorList>
            <person name="Fletcher K."/>
            <person name="Martin F."/>
            <person name="Isakeit T."/>
            <person name="Cavanaugh K."/>
            <person name="Magill C."/>
            <person name="Michelmore R."/>
        </authorList>
    </citation>
    <scope>NUCLEOTIDE SEQUENCE [LARGE SCALE GENOMIC DNA]</scope>
    <source>
        <strain evidence="1">P6</strain>
    </source>
</reference>
<dbReference type="Proteomes" id="UP001163321">
    <property type="component" value="Chromosome 4"/>
</dbReference>